<keyword evidence="3" id="KW-1185">Reference proteome</keyword>
<dbReference type="InterPro" id="IPR007403">
    <property type="entry name" value="DUF456"/>
</dbReference>
<keyword evidence="1" id="KW-1133">Transmembrane helix</keyword>
<evidence type="ECO:0008006" key="4">
    <source>
        <dbReference type="Google" id="ProtNLM"/>
    </source>
</evidence>
<accession>A0A5B9QP44</accession>
<dbReference type="KEGG" id="rul:UC8_07440"/>
<reference evidence="2 3" key="1">
    <citation type="submission" date="2019-08" db="EMBL/GenBank/DDBJ databases">
        <title>Deep-cultivation of Planctomycetes and their phenomic and genomic characterization uncovers novel biology.</title>
        <authorList>
            <person name="Wiegand S."/>
            <person name="Jogler M."/>
            <person name="Boedeker C."/>
            <person name="Pinto D."/>
            <person name="Vollmers J."/>
            <person name="Rivas-Marin E."/>
            <person name="Kohn T."/>
            <person name="Peeters S.H."/>
            <person name="Heuer A."/>
            <person name="Rast P."/>
            <person name="Oberbeckmann S."/>
            <person name="Bunk B."/>
            <person name="Jeske O."/>
            <person name="Meyerdierks A."/>
            <person name="Storesund J.E."/>
            <person name="Kallscheuer N."/>
            <person name="Luecker S."/>
            <person name="Lage O.M."/>
            <person name="Pohl T."/>
            <person name="Merkel B.J."/>
            <person name="Hornburger P."/>
            <person name="Mueller R.-W."/>
            <person name="Bruemmer F."/>
            <person name="Labrenz M."/>
            <person name="Spormann A.M."/>
            <person name="Op den Camp H."/>
            <person name="Overmann J."/>
            <person name="Amann R."/>
            <person name="Jetten M.S.M."/>
            <person name="Mascher T."/>
            <person name="Medema M.H."/>
            <person name="Devos D.P."/>
            <person name="Kaster A.-K."/>
            <person name="Ovreas L."/>
            <person name="Rohde M."/>
            <person name="Galperin M.Y."/>
            <person name="Jogler C."/>
        </authorList>
    </citation>
    <scope>NUCLEOTIDE SEQUENCE [LARGE SCALE GENOMIC DNA]</scope>
    <source>
        <strain evidence="2 3">UC8</strain>
    </source>
</reference>
<protein>
    <recommendedName>
        <fullName evidence="4">DUF456 domain-containing protein</fullName>
    </recommendedName>
</protein>
<feature type="transmembrane region" description="Helical" evidence="1">
    <location>
        <begin position="7"/>
        <end position="32"/>
    </location>
</feature>
<keyword evidence="1" id="KW-0812">Transmembrane</keyword>
<name>A0A5B9QP44_9BACT</name>
<proteinExistence type="predicted"/>
<sequence>MSTTIEITWAVGLLLICTVGWGLNLIALPGNWFAVATVALYAWLGPEEGRVAVGWGVLAAVFVCALVGELLEFAAAAMGAQRAGASRRSTMLAIVGSMVGAVLGAVVGLPFIPVLGPVVAAVLFGALGATAGAMLGEWSDGKSWRESWPIGHAAFWGRLLGTVGKILAGLAILVVILLAVCF</sequence>
<dbReference type="AlphaFoldDB" id="A0A5B9QP44"/>
<feature type="transmembrane region" description="Helical" evidence="1">
    <location>
        <begin position="118"/>
        <end position="138"/>
    </location>
</feature>
<dbReference type="EMBL" id="CP042914">
    <property type="protein sequence ID" value="QEG38786.1"/>
    <property type="molecule type" value="Genomic_DNA"/>
</dbReference>
<dbReference type="Proteomes" id="UP000325286">
    <property type="component" value="Chromosome"/>
</dbReference>
<evidence type="ECO:0000313" key="3">
    <source>
        <dbReference type="Proteomes" id="UP000325286"/>
    </source>
</evidence>
<evidence type="ECO:0000313" key="2">
    <source>
        <dbReference type="EMBL" id="QEG38786.1"/>
    </source>
</evidence>
<organism evidence="2 3">
    <name type="scientific">Roseimaritima ulvae</name>
    <dbReference type="NCBI Taxonomy" id="980254"/>
    <lineage>
        <taxon>Bacteria</taxon>
        <taxon>Pseudomonadati</taxon>
        <taxon>Planctomycetota</taxon>
        <taxon>Planctomycetia</taxon>
        <taxon>Pirellulales</taxon>
        <taxon>Pirellulaceae</taxon>
        <taxon>Roseimaritima</taxon>
    </lineage>
</organism>
<feature type="transmembrane region" description="Helical" evidence="1">
    <location>
        <begin position="92"/>
        <end position="112"/>
    </location>
</feature>
<feature type="transmembrane region" description="Helical" evidence="1">
    <location>
        <begin position="159"/>
        <end position="180"/>
    </location>
</feature>
<dbReference type="RefSeq" id="WP_068141144.1">
    <property type="nucleotide sequence ID" value="NZ_CP042914.1"/>
</dbReference>
<gene>
    <name evidence="2" type="ORF">UC8_07440</name>
</gene>
<dbReference type="Pfam" id="PF04306">
    <property type="entry name" value="DUF456"/>
    <property type="match status" value="1"/>
</dbReference>
<keyword evidence="1" id="KW-0472">Membrane</keyword>
<feature type="transmembrane region" description="Helical" evidence="1">
    <location>
        <begin position="52"/>
        <end position="71"/>
    </location>
</feature>
<evidence type="ECO:0000256" key="1">
    <source>
        <dbReference type="SAM" id="Phobius"/>
    </source>
</evidence>